<evidence type="ECO:0000313" key="2">
    <source>
        <dbReference type="EMBL" id="RMZ97796.1"/>
    </source>
</evidence>
<sequence length="75" mass="8633">MKIENSEPNQLEPIENHSIFTASVSSISSLYSIMNFFSLIWFDRKFRHPSLIWPANSAVQIFGRRPGRQSGRPPL</sequence>
<feature type="transmembrane region" description="Helical" evidence="1">
    <location>
        <begin position="20"/>
        <end position="42"/>
    </location>
</feature>
<organism evidence="2 3">
    <name type="scientific">Brachionus plicatilis</name>
    <name type="common">Marine rotifer</name>
    <name type="synonym">Brachionus muelleri</name>
    <dbReference type="NCBI Taxonomy" id="10195"/>
    <lineage>
        <taxon>Eukaryota</taxon>
        <taxon>Metazoa</taxon>
        <taxon>Spiralia</taxon>
        <taxon>Gnathifera</taxon>
        <taxon>Rotifera</taxon>
        <taxon>Eurotatoria</taxon>
        <taxon>Monogononta</taxon>
        <taxon>Pseudotrocha</taxon>
        <taxon>Ploima</taxon>
        <taxon>Brachionidae</taxon>
        <taxon>Brachionus</taxon>
    </lineage>
</organism>
<keyword evidence="3" id="KW-1185">Reference proteome</keyword>
<gene>
    <name evidence="2" type="ORF">BpHYR1_029313</name>
</gene>
<keyword evidence="1" id="KW-1133">Transmembrane helix</keyword>
<evidence type="ECO:0000313" key="3">
    <source>
        <dbReference type="Proteomes" id="UP000276133"/>
    </source>
</evidence>
<protein>
    <submittedName>
        <fullName evidence="2">Uncharacterized protein</fullName>
    </submittedName>
</protein>
<keyword evidence="1" id="KW-0812">Transmembrane</keyword>
<keyword evidence="1" id="KW-0472">Membrane</keyword>
<dbReference type="AlphaFoldDB" id="A0A3M7PF83"/>
<name>A0A3M7PF83_BRAPC</name>
<comment type="caution">
    <text evidence="2">The sequence shown here is derived from an EMBL/GenBank/DDBJ whole genome shotgun (WGS) entry which is preliminary data.</text>
</comment>
<reference evidence="2 3" key="1">
    <citation type="journal article" date="2018" name="Sci. Rep.">
        <title>Genomic signatures of local adaptation to the degree of environmental predictability in rotifers.</title>
        <authorList>
            <person name="Franch-Gras L."/>
            <person name="Hahn C."/>
            <person name="Garcia-Roger E.M."/>
            <person name="Carmona M.J."/>
            <person name="Serra M."/>
            <person name="Gomez A."/>
        </authorList>
    </citation>
    <scope>NUCLEOTIDE SEQUENCE [LARGE SCALE GENOMIC DNA]</scope>
    <source>
        <strain evidence="2">HYR1</strain>
    </source>
</reference>
<evidence type="ECO:0000256" key="1">
    <source>
        <dbReference type="SAM" id="Phobius"/>
    </source>
</evidence>
<dbReference type="EMBL" id="REGN01011172">
    <property type="protein sequence ID" value="RMZ97796.1"/>
    <property type="molecule type" value="Genomic_DNA"/>
</dbReference>
<dbReference type="Proteomes" id="UP000276133">
    <property type="component" value="Unassembled WGS sequence"/>
</dbReference>
<proteinExistence type="predicted"/>
<accession>A0A3M7PF83</accession>